<reference evidence="2" key="1">
    <citation type="submission" date="2020-02" db="EMBL/GenBank/DDBJ databases">
        <authorList>
            <person name="Meier V. D."/>
        </authorList>
    </citation>
    <scope>NUCLEOTIDE SEQUENCE</scope>
    <source>
        <strain evidence="2">AVDCRST_MAG03</strain>
    </source>
</reference>
<protein>
    <submittedName>
        <fullName evidence="2">Uncharacterized protein</fullName>
    </submittedName>
</protein>
<accession>A0A6J4Q937</accession>
<gene>
    <name evidence="2" type="ORF">AVDCRST_MAG03-3691</name>
</gene>
<dbReference type="EMBL" id="CADCUT010000217">
    <property type="protein sequence ID" value="CAA9437073.1"/>
    <property type="molecule type" value="Genomic_DNA"/>
</dbReference>
<sequence>DGRYHGDQAAGAGLHRRLRRGLADDGGHGLGAGGEDGAPRTNPERHPFLALPYKRHNRELRRMAPNSPRIGKERFAKYQFSDPYV</sequence>
<feature type="non-terminal residue" evidence="2">
    <location>
        <position position="85"/>
    </location>
</feature>
<proteinExistence type="predicted"/>
<feature type="region of interest" description="Disordered" evidence="1">
    <location>
        <begin position="1"/>
        <end position="46"/>
    </location>
</feature>
<name>A0A6J4Q937_9ACTN</name>
<organism evidence="2">
    <name type="scientific">uncultured Rubrobacteraceae bacterium</name>
    <dbReference type="NCBI Taxonomy" id="349277"/>
    <lineage>
        <taxon>Bacteria</taxon>
        <taxon>Bacillati</taxon>
        <taxon>Actinomycetota</taxon>
        <taxon>Rubrobacteria</taxon>
        <taxon>Rubrobacterales</taxon>
        <taxon>Rubrobacteraceae</taxon>
        <taxon>environmental samples</taxon>
    </lineage>
</organism>
<feature type="non-terminal residue" evidence="2">
    <location>
        <position position="1"/>
    </location>
</feature>
<evidence type="ECO:0000256" key="1">
    <source>
        <dbReference type="SAM" id="MobiDB-lite"/>
    </source>
</evidence>
<evidence type="ECO:0000313" key="2">
    <source>
        <dbReference type="EMBL" id="CAA9437073.1"/>
    </source>
</evidence>
<dbReference type="AlphaFoldDB" id="A0A6J4Q937"/>